<sequence>MAPFGGRRVRWCERVTGRANWRRSDADWRIDSERPTPSLLVPSKSEAGPHISSQAHADRLPGSVNPGGPAAHATTTAPALIDRALLPLQPQYLCLQTGLFVYDSYWVFFTPVMVSVPKSFDAQIKMFSSPSHIVTSSSGHKEHKLTNCKVQIVSHDKHFFQILSASVVFRCIIAPSGSGSVKCIQAVRFHKIPLKDGLFGVEDCDKRYGALKSSQFIDVVALSGDKANNIL</sequence>
<dbReference type="EMBL" id="RWGY01000039">
    <property type="protein sequence ID" value="TVU07965.1"/>
    <property type="molecule type" value="Genomic_DNA"/>
</dbReference>
<protein>
    <submittedName>
        <fullName evidence="2">Uncharacterized protein</fullName>
    </submittedName>
</protein>
<accession>A0A5J9T998</accession>
<gene>
    <name evidence="2" type="ORF">EJB05_41345</name>
</gene>
<keyword evidence="3" id="KW-1185">Reference proteome</keyword>
<evidence type="ECO:0000256" key="1">
    <source>
        <dbReference type="SAM" id="MobiDB-lite"/>
    </source>
</evidence>
<feature type="region of interest" description="Disordered" evidence="1">
    <location>
        <begin position="34"/>
        <end position="73"/>
    </location>
</feature>
<dbReference type="Proteomes" id="UP000324897">
    <property type="component" value="Chromosome 3"/>
</dbReference>
<dbReference type="OrthoDB" id="275278at2759"/>
<dbReference type="Gramene" id="TVU07965">
    <property type="protein sequence ID" value="TVU07965"/>
    <property type="gene ID" value="EJB05_41345"/>
</dbReference>
<dbReference type="AlphaFoldDB" id="A0A5J9T998"/>
<reference evidence="2 3" key="1">
    <citation type="journal article" date="2019" name="Sci. Rep.">
        <title>A high-quality genome of Eragrostis curvula grass provides insights into Poaceae evolution and supports new strategies to enhance forage quality.</title>
        <authorList>
            <person name="Carballo J."/>
            <person name="Santos B.A.C.M."/>
            <person name="Zappacosta D."/>
            <person name="Garbus I."/>
            <person name="Selva J.P."/>
            <person name="Gallo C.A."/>
            <person name="Diaz A."/>
            <person name="Albertini E."/>
            <person name="Caccamo M."/>
            <person name="Echenique V."/>
        </authorList>
    </citation>
    <scope>NUCLEOTIDE SEQUENCE [LARGE SCALE GENOMIC DNA]</scope>
    <source>
        <strain evidence="3">cv. Victoria</strain>
        <tissue evidence="2">Leaf</tissue>
    </source>
</reference>
<name>A0A5J9T998_9POAL</name>
<feature type="non-terminal residue" evidence="2">
    <location>
        <position position="231"/>
    </location>
</feature>
<proteinExistence type="predicted"/>
<organism evidence="2 3">
    <name type="scientific">Eragrostis curvula</name>
    <name type="common">weeping love grass</name>
    <dbReference type="NCBI Taxonomy" id="38414"/>
    <lineage>
        <taxon>Eukaryota</taxon>
        <taxon>Viridiplantae</taxon>
        <taxon>Streptophyta</taxon>
        <taxon>Embryophyta</taxon>
        <taxon>Tracheophyta</taxon>
        <taxon>Spermatophyta</taxon>
        <taxon>Magnoliopsida</taxon>
        <taxon>Liliopsida</taxon>
        <taxon>Poales</taxon>
        <taxon>Poaceae</taxon>
        <taxon>PACMAD clade</taxon>
        <taxon>Chloridoideae</taxon>
        <taxon>Eragrostideae</taxon>
        <taxon>Eragrostidinae</taxon>
        <taxon>Eragrostis</taxon>
    </lineage>
</organism>
<evidence type="ECO:0000313" key="2">
    <source>
        <dbReference type="EMBL" id="TVU07965.1"/>
    </source>
</evidence>
<evidence type="ECO:0000313" key="3">
    <source>
        <dbReference type="Proteomes" id="UP000324897"/>
    </source>
</evidence>
<comment type="caution">
    <text evidence="2">The sequence shown here is derived from an EMBL/GenBank/DDBJ whole genome shotgun (WGS) entry which is preliminary data.</text>
</comment>